<reference evidence="2" key="1">
    <citation type="journal article" date="2015" name="Nature">
        <title>Complex archaea that bridge the gap between prokaryotes and eukaryotes.</title>
        <authorList>
            <person name="Spang A."/>
            <person name="Saw J.H."/>
            <person name="Jorgensen S.L."/>
            <person name="Zaremba-Niedzwiedzka K."/>
            <person name="Martijn J."/>
            <person name="Lind A.E."/>
            <person name="van Eijk R."/>
            <person name="Schleper C."/>
            <person name="Guy L."/>
            <person name="Ettema T.J."/>
        </authorList>
    </citation>
    <scope>NUCLEOTIDE SEQUENCE</scope>
</reference>
<name>A0A0F9MVN1_9ZZZZ</name>
<evidence type="ECO:0000313" key="2">
    <source>
        <dbReference type="EMBL" id="KKN09804.1"/>
    </source>
</evidence>
<accession>A0A0F9MVN1</accession>
<organism evidence="2">
    <name type="scientific">marine sediment metagenome</name>
    <dbReference type="NCBI Taxonomy" id="412755"/>
    <lineage>
        <taxon>unclassified sequences</taxon>
        <taxon>metagenomes</taxon>
        <taxon>ecological metagenomes</taxon>
    </lineage>
</organism>
<dbReference type="AlphaFoldDB" id="A0A0F9MVN1"/>
<protein>
    <submittedName>
        <fullName evidence="2">Uncharacterized protein</fullName>
    </submittedName>
</protein>
<dbReference type="EMBL" id="LAZR01004306">
    <property type="protein sequence ID" value="KKN09804.1"/>
    <property type="molecule type" value="Genomic_DNA"/>
</dbReference>
<sequence length="143" mass="16356">MKKHSRIRVTSHPPDGRPPHTTSLQMILWGLGFQLLWGGLPRLPEQELTYCEAIGMAQVGGPVMVRGPYVKCYRERLGGALYGMMGGLERQSVAAAERRRTWWRLQLALMGVRIHGPQWEHEWLDEIELCHDLMVIEAREVTA</sequence>
<gene>
    <name evidence="2" type="ORF">LCGC14_1043120</name>
</gene>
<evidence type="ECO:0000256" key="1">
    <source>
        <dbReference type="SAM" id="MobiDB-lite"/>
    </source>
</evidence>
<proteinExistence type="predicted"/>
<feature type="region of interest" description="Disordered" evidence="1">
    <location>
        <begin position="1"/>
        <end position="20"/>
    </location>
</feature>
<comment type="caution">
    <text evidence="2">The sequence shown here is derived from an EMBL/GenBank/DDBJ whole genome shotgun (WGS) entry which is preliminary data.</text>
</comment>